<feature type="region of interest" description="Disordered" evidence="1">
    <location>
        <begin position="1"/>
        <end position="158"/>
    </location>
</feature>
<accession>A0A409XVF5</accession>
<gene>
    <name evidence="2" type="ORF">CVT25_009575</name>
</gene>
<feature type="compositionally biased region" description="Polar residues" evidence="1">
    <location>
        <begin position="572"/>
        <end position="589"/>
    </location>
</feature>
<keyword evidence="3" id="KW-1185">Reference proteome</keyword>
<dbReference type="InParanoid" id="A0A409XVF5"/>
<sequence length="1065" mass="117479">MPDETQEGSQTVSAALPISPIEGEIQVVNQGSTIKKRSRKEKTGEERPSKRVKVKQSVSVSANDVFDSQKTHDEAKATPKKIGRRPKATVEGEDLVGDTNSKDSTAKASTATDGPARRGRPPKVRIEGQASIPKESPTKKGKGPKGKGKENGTDSIPILKWRLVQAPPTSAAATSGNLPELIQKPRIWFSSRDELLSTLPELTGSKCINGLSWELYETPILLLDEANFAFQVTHDDTDPRFIDLVTTREFVRSIPQKKQEPLPEIAPGVTLDKVDLSVHQILPETLNAPILSPDPGPGAYLAKMEPQMYQISPDTDDPPIPNPSTKPARKYTSINNNKLVAATEELSSAPLHIDFFSPLPMFSISHPNAYNAPTGPNIWFEPPRTVNTGMQTSSTVKSDRSGNFAHILPPTSVEVYNSHHALPTIPSNLPGFDEPVTHQPQQLPLLSPTEEQRSLEESNVQSYPKQKMKSAYRILRGPQAEIVNTPEQRQENVDSGSELNLVSDLATNLPVRDSIPAVICTANIPRAVIPKESTSTNKLEPSSEVNSNADLRPKIEPEDSVLVLVGDQVPGTTQVPEATQAPDVTQASEGPQKYQELVPTPLPQEIQAIIDAYLFGMPLTLIVSRGRLLARWALLLSKDIGYAMMGYFKVIGIQETRVEPTEPPDQTNGLQSLSGQVQWLFRLQWRPGGEKFIMPKSDPRTLEYPWWEPAPDTKDDIDIDSEETQLPEKEAEAIADATSTPPDLEDDFPTTARYRQARLAHHEYVFRNDHYDELYESLLPTSLLAQFGPAVSDSAFPRGWFCEECGQVNYQTALRHRICTNPSCKETPSSAKPYAVELVSMRDPQDSSCITHIFTGNFEELQKNATALLDQIQIQVELKRPFNDNSPYFSYSAKAPRKMENPTENPWPNVPDCMNKAKAAIYSRARTFSGLQDSRISVNRLTLLAWITGGGPEILRAKKKCVVIVAFGCDVVLTLNPRSIDLPAAQRVPDNVDSSEPAGDTTQFVDPVIAQQETTATNSSKIRPPIKAEKSPFVLFLVHGDCIVLDGDNFEHSIWAVLIASHEKA</sequence>
<comment type="caution">
    <text evidence="2">The sequence shown here is derived from an EMBL/GenBank/DDBJ whole genome shotgun (WGS) entry which is preliminary data.</text>
</comment>
<dbReference type="AlphaFoldDB" id="A0A409XVF5"/>
<dbReference type="OrthoDB" id="2678679at2759"/>
<feature type="compositionally biased region" description="Basic residues" evidence="1">
    <location>
        <begin position="78"/>
        <end position="87"/>
    </location>
</feature>
<evidence type="ECO:0000313" key="3">
    <source>
        <dbReference type="Proteomes" id="UP000283269"/>
    </source>
</evidence>
<feature type="compositionally biased region" description="Basic and acidic residues" evidence="1">
    <location>
        <begin position="67"/>
        <end position="77"/>
    </location>
</feature>
<evidence type="ECO:0000256" key="1">
    <source>
        <dbReference type="SAM" id="MobiDB-lite"/>
    </source>
</evidence>
<name>A0A409XVF5_PSICY</name>
<protein>
    <recommendedName>
        <fullName evidence="4">Alpha-ketoglutarate-dependent dioxygenase AlkB-like domain-containing protein</fullName>
    </recommendedName>
</protein>
<feature type="region of interest" description="Disordered" evidence="1">
    <location>
        <begin position="447"/>
        <end position="467"/>
    </location>
</feature>
<evidence type="ECO:0000313" key="2">
    <source>
        <dbReference type="EMBL" id="PPQ94720.1"/>
    </source>
</evidence>
<reference evidence="2 3" key="1">
    <citation type="journal article" date="2018" name="Evol. Lett.">
        <title>Horizontal gene cluster transfer increased hallucinogenic mushroom diversity.</title>
        <authorList>
            <person name="Reynolds H.T."/>
            <person name="Vijayakumar V."/>
            <person name="Gluck-Thaler E."/>
            <person name="Korotkin H.B."/>
            <person name="Matheny P.B."/>
            <person name="Slot J.C."/>
        </authorList>
    </citation>
    <scope>NUCLEOTIDE SEQUENCE [LARGE SCALE GENOMIC DNA]</scope>
    <source>
        <strain evidence="2 3">2631</strain>
    </source>
</reference>
<evidence type="ECO:0008006" key="4">
    <source>
        <dbReference type="Google" id="ProtNLM"/>
    </source>
</evidence>
<proteinExistence type="predicted"/>
<dbReference type="Proteomes" id="UP000283269">
    <property type="component" value="Unassembled WGS sequence"/>
</dbReference>
<dbReference type="EMBL" id="NHYD01000271">
    <property type="protein sequence ID" value="PPQ94720.1"/>
    <property type="molecule type" value="Genomic_DNA"/>
</dbReference>
<feature type="region of interest" description="Disordered" evidence="1">
    <location>
        <begin position="572"/>
        <end position="591"/>
    </location>
</feature>
<organism evidence="2 3">
    <name type="scientific">Psilocybe cyanescens</name>
    <dbReference type="NCBI Taxonomy" id="93625"/>
    <lineage>
        <taxon>Eukaryota</taxon>
        <taxon>Fungi</taxon>
        <taxon>Dikarya</taxon>
        <taxon>Basidiomycota</taxon>
        <taxon>Agaricomycotina</taxon>
        <taxon>Agaricomycetes</taxon>
        <taxon>Agaricomycetidae</taxon>
        <taxon>Agaricales</taxon>
        <taxon>Agaricineae</taxon>
        <taxon>Strophariaceae</taxon>
        <taxon>Psilocybe</taxon>
    </lineage>
</organism>